<feature type="transmembrane region" description="Helical" evidence="1">
    <location>
        <begin position="162"/>
        <end position="181"/>
    </location>
</feature>
<comment type="caution">
    <text evidence="2">The sequence shown here is derived from an EMBL/GenBank/DDBJ whole genome shotgun (WGS) entry which is preliminary data.</text>
</comment>
<dbReference type="AlphaFoldDB" id="A0A0A2GTT8"/>
<accession>A0A0A2GTT8</accession>
<gene>
    <name evidence="2" type="ORF">NV36_07505</name>
</gene>
<evidence type="ECO:0000313" key="2">
    <source>
        <dbReference type="EMBL" id="KGO06704.1"/>
    </source>
</evidence>
<evidence type="ECO:0000256" key="1">
    <source>
        <dbReference type="SAM" id="Phobius"/>
    </source>
</evidence>
<sequence>MDSLTQIVLGAAVGEAVLGKKVGNRAMLWGAIAGTIPDLDVVWRYLTDTITATEMHRGFSHSIIFALIAAPFFGWLVHQIKKRPDVGWTGWSKLFFWGLFTHPLLDAFTTWGTQIFWPFHWRVAFNSIFVVDPLYTLPFLICVIAAATRGRDTLSRKRTNNLGIYLSTAYLLFTVLIKFAVNHKVEASLQEQGITYTKISTRPAPLNTVLWNINVDTQDAYLIGDYSFFDSQPIVYKTFPKKRTQAQKWIERDEVQRLIAISEGWYILEKEEESWVYNDLRFGLISNDENDSQFVFRYLLTENDGTITATEDRPTPKNGKKLLIDLWQRIKGN</sequence>
<dbReference type="Proteomes" id="UP000030140">
    <property type="component" value="Unassembled WGS sequence"/>
</dbReference>
<dbReference type="InterPro" id="IPR007404">
    <property type="entry name" value="YdjM-like"/>
</dbReference>
<dbReference type="RefSeq" id="WP_035325863.1">
    <property type="nucleotide sequence ID" value="NZ_CP015125.1"/>
</dbReference>
<feature type="transmembrane region" description="Helical" evidence="1">
    <location>
        <begin position="58"/>
        <end position="78"/>
    </location>
</feature>
<dbReference type="EMBL" id="JSAQ01000001">
    <property type="protein sequence ID" value="KGO06704.1"/>
    <property type="molecule type" value="Genomic_DNA"/>
</dbReference>
<reference evidence="2 3" key="1">
    <citation type="submission" date="2014-10" db="EMBL/GenBank/DDBJ databases">
        <title>Draft genome sequence of the proteorhodopsin-containing marine bacterium Dokdonia donghaensis.</title>
        <authorList>
            <person name="Gomez-Consarnau L."/>
            <person name="Gonzalez J.M."/>
            <person name="Riedel T."/>
            <person name="Jaenicke S."/>
            <person name="Wagner-Doebler I."/>
            <person name="Fuhrman J.A."/>
        </authorList>
    </citation>
    <scope>NUCLEOTIDE SEQUENCE [LARGE SCALE GENOMIC DNA]</scope>
    <source>
        <strain evidence="2 3">DSW-1</strain>
    </source>
</reference>
<feature type="transmembrane region" description="Helical" evidence="1">
    <location>
        <begin position="123"/>
        <end position="150"/>
    </location>
</feature>
<keyword evidence="2" id="KW-0378">Hydrolase</keyword>
<dbReference type="InterPro" id="IPR053170">
    <property type="entry name" value="Transcription_regulator"/>
</dbReference>
<dbReference type="PANTHER" id="PTHR40031:SF1">
    <property type="entry name" value="MEMBRANE-BOUND METAL-DEPENDENT HYDROLASE"/>
    <property type="match status" value="1"/>
</dbReference>
<feature type="transmembrane region" description="Helical" evidence="1">
    <location>
        <begin position="94"/>
        <end position="117"/>
    </location>
</feature>
<dbReference type="Pfam" id="PF04307">
    <property type="entry name" value="YdjM"/>
    <property type="match status" value="1"/>
</dbReference>
<evidence type="ECO:0000313" key="3">
    <source>
        <dbReference type="Proteomes" id="UP000030140"/>
    </source>
</evidence>
<proteinExistence type="predicted"/>
<dbReference type="GO" id="GO:0016787">
    <property type="term" value="F:hydrolase activity"/>
    <property type="evidence" value="ECO:0007669"/>
    <property type="project" value="UniProtKB-KW"/>
</dbReference>
<dbReference type="PANTHER" id="PTHR40031">
    <property type="entry name" value="HYPOTHETICAL MEMBRANE SPANNING PROTEIN"/>
    <property type="match status" value="1"/>
</dbReference>
<dbReference type="PATRIC" id="fig|1300343.5.peg.371"/>
<keyword evidence="3" id="KW-1185">Reference proteome</keyword>
<dbReference type="OrthoDB" id="9781927at2"/>
<keyword evidence="1" id="KW-1133">Transmembrane helix</keyword>
<name>A0A0A2GTT8_9FLAO</name>
<keyword evidence="1" id="KW-0812">Transmembrane</keyword>
<dbReference type="KEGG" id="ddo:I597_0368"/>
<organism evidence="2 3">
    <name type="scientific">Dokdonia donghaensis DSW-1</name>
    <dbReference type="NCBI Taxonomy" id="1300343"/>
    <lineage>
        <taxon>Bacteria</taxon>
        <taxon>Pseudomonadati</taxon>
        <taxon>Bacteroidota</taxon>
        <taxon>Flavobacteriia</taxon>
        <taxon>Flavobacteriales</taxon>
        <taxon>Flavobacteriaceae</taxon>
        <taxon>Dokdonia</taxon>
    </lineage>
</organism>
<protein>
    <submittedName>
        <fullName evidence="2">Metal-dependent hydrolase</fullName>
    </submittedName>
</protein>
<keyword evidence="1" id="KW-0472">Membrane</keyword>